<organism evidence="1 2">
    <name type="scientific">Beijerinckia indica subsp. indica (strain ATCC 9039 / DSM 1715 / NCIMB 8712)</name>
    <dbReference type="NCBI Taxonomy" id="395963"/>
    <lineage>
        <taxon>Bacteria</taxon>
        <taxon>Pseudomonadati</taxon>
        <taxon>Pseudomonadota</taxon>
        <taxon>Alphaproteobacteria</taxon>
        <taxon>Hyphomicrobiales</taxon>
        <taxon>Beijerinckiaceae</taxon>
        <taxon>Beijerinckia</taxon>
    </lineage>
</organism>
<proteinExistence type="predicted"/>
<geneLocation type="plasmid" evidence="1 2">
    <name>pBIND01</name>
</geneLocation>
<keyword evidence="1" id="KW-0614">Plasmid</keyword>
<keyword evidence="2" id="KW-1185">Reference proteome</keyword>
<dbReference type="RefSeq" id="WP_012382946.1">
    <property type="nucleotide sequence ID" value="NC_010580.1"/>
</dbReference>
<sequence>MVTPEAMNLFHDIITHEMFEMNRILEEVQQVTLSNLASRGLTQSGPAMQLVIQNATNSLKTRAQFILGQLLRCLASFHVPLDKETITEALSLLRDTIEMQADDIGRRVYQYPVFSIRGLEQAKHQLQAQYAQEGPRLIDRLSAELKLAAAASQNSRPQGAPSFTFHGPIGLVQTGDGSQATVRQHINTDVKNQITTALQLFLDQLDMPDSNSIGNRTELRELIAEAKAEVEKPECNTLKLGSSLRTIAETTKFVGSLAPAYSVLKPLISYLGIHLP</sequence>
<dbReference type="Proteomes" id="UP000001695">
    <property type="component" value="Plasmid pBIND01"/>
</dbReference>
<accession>B2ILD3</accession>
<gene>
    <name evidence="1" type="ordered locus">Bind_3789</name>
</gene>
<dbReference type="HOGENOM" id="CLU_1007097_0_0_5"/>
<dbReference type="OrthoDB" id="9917814at2"/>
<dbReference type="KEGG" id="bid:Bind_3789"/>
<dbReference type="AlphaFoldDB" id="B2ILD3"/>
<dbReference type="EMBL" id="CP001017">
    <property type="protein sequence ID" value="ACB97333.1"/>
    <property type="molecule type" value="Genomic_DNA"/>
</dbReference>
<evidence type="ECO:0000313" key="2">
    <source>
        <dbReference type="Proteomes" id="UP000001695"/>
    </source>
</evidence>
<evidence type="ECO:0000313" key="1">
    <source>
        <dbReference type="EMBL" id="ACB97333.1"/>
    </source>
</evidence>
<reference evidence="1 2" key="1">
    <citation type="submission" date="2008-03" db="EMBL/GenBank/DDBJ databases">
        <title>Complete sequence of plasmid1 of Beijerinckia indica subsp. indica ATCC 9039.</title>
        <authorList>
            <consortium name="US DOE Joint Genome Institute"/>
            <person name="Copeland A."/>
            <person name="Lucas S."/>
            <person name="Lapidus A."/>
            <person name="Glavina del Rio T."/>
            <person name="Dalin E."/>
            <person name="Tice H."/>
            <person name="Bruce D."/>
            <person name="Goodwin L."/>
            <person name="Pitluck S."/>
            <person name="LaButti K."/>
            <person name="Schmutz J."/>
            <person name="Larimer F."/>
            <person name="Land M."/>
            <person name="Hauser L."/>
            <person name="Kyrpides N."/>
            <person name="Mikhailova N."/>
            <person name="Dunfield P.F."/>
            <person name="Dedysh S.N."/>
            <person name="Liesack W."/>
            <person name="Saw J.H."/>
            <person name="Alam M."/>
            <person name="Chen Y."/>
            <person name="Murrell J.C."/>
            <person name="Richardson P."/>
        </authorList>
    </citation>
    <scope>NUCLEOTIDE SEQUENCE [LARGE SCALE GENOMIC DNA]</scope>
    <source>
        <strain evidence="2">ATCC 9039 / DSM 1715 / NCIMB 8712</strain>
        <plasmid evidence="1 2">pBIND01</plasmid>
    </source>
</reference>
<protein>
    <submittedName>
        <fullName evidence="1">Uncharacterized protein</fullName>
    </submittedName>
</protein>
<name>B2ILD3_BEII9</name>